<comment type="caution">
    <text evidence="4">The sequence shown here is derived from an EMBL/GenBank/DDBJ whole genome shotgun (WGS) entry which is preliminary data.</text>
</comment>
<dbReference type="GO" id="GO:0000028">
    <property type="term" value="P:ribosomal small subunit assembly"/>
    <property type="evidence" value="ECO:0007669"/>
    <property type="project" value="TreeGrafter"/>
</dbReference>
<dbReference type="GO" id="GO:0022627">
    <property type="term" value="C:cytosolic small ribosomal subunit"/>
    <property type="evidence" value="ECO:0007669"/>
    <property type="project" value="TreeGrafter"/>
</dbReference>
<reference evidence="4 5" key="1">
    <citation type="journal article" date="2013" name="PLoS ONE">
        <title>Predicting the Proteins of Angomonas deanei, Strigomonas culicis and Their Respective Endosymbionts Reveals New Aspects of the Trypanosomatidae Family.</title>
        <authorList>
            <person name="Motta M.C."/>
            <person name="Martins A.C."/>
            <person name="de Souza S.S."/>
            <person name="Catta-Preta C.M."/>
            <person name="Silva R."/>
            <person name="Klein C.C."/>
            <person name="de Almeida L.G."/>
            <person name="de Lima Cunha O."/>
            <person name="Ciapina L.P."/>
            <person name="Brocchi M."/>
            <person name="Colabardini A.C."/>
            <person name="de Araujo Lima B."/>
            <person name="Machado C.R."/>
            <person name="de Almeida Soares C.M."/>
            <person name="Probst C.M."/>
            <person name="de Menezes C.B."/>
            <person name="Thompson C.E."/>
            <person name="Bartholomeu D.C."/>
            <person name="Gradia D.F."/>
            <person name="Pavoni D.P."/>
            <person name="Grisard E.C."/>
            <person name="Fantinatti-Garboggini F."/>
            <person name="Marchini F.K."/>
            <person name="Rodrigues-Luiz G.F."/>
            <person name="Wagner G."/>
            <person name="Goldman G.H."/>
            <person name="Fietto J.L."/>
            <person name="Elias M.C."/>
            <person name="Goldman M.H."/>
            <person name="Sagot M.F."/>
            <person name="Pereira M."/>
            <person name="Stoco P.H."/>
            <person name="de Mendonca-Neto R.P."/>
            <person name="Teixeira S.M."/>
            <person name="Maciel T.E."/>
            <person name="de Oliveira Mendes T.A."/>
            <person name="Urmenyi T.P."/>
            <person name="de Souza W."/>
            <person name="Schenkman S."/>
            <person name="de Vasconcelos A.T."/>
        </authorList>
    </citation>
    <scope>NUCLEOTIDE SEQUENCE [LARGE SCALE GENOMIC DNA]</scope>
</reference>
<dbReference type="Pfam" id="PF01090">
    <property type="entry name" value="Ribosomal_S19e"/>
    <property type="match status" value="1"/>
</dbReference>
<keyword evidence="3" id="KW-0687">Ribonucleoprotein</keyword>
<dbReference type="EMBL" id="ATMH01004222">
    <property type="protein sequence ID" value="EPY30128.1"/>
    <property type="molecule type" value="Genomic_DNA"/>
</dbReference>
<gene>
    <name evidence="4" type="ORF">STCU_04222</name>
</gene>
<dbReference type="GO" id="GO:0003735">
    <property type="term" value="F:structural constituent of ribosome"/>
    <property type="evidence" value="ECO:0007669"/>
    <property type="project" value="InterPro"/>
</dbReference>
<sequence>MMCEDEHLFMSVFTALTLPVSIAFNFPFPSLPLHLSTLLFFSYHFLSLYYIPPPHPDCSLSSAYNQFFTMVAPTNRNCKVRRIGKKKGAVLRDVNAWRWIKTAAAHFKREGKIMVPNCTEIMKSSHGRERAPQNKDWYYIRCAAVLRALYLRPGEGYGGLSKRFAKKKNNGSRPEHTVRAATGLLHWACKSLSKLGLLEKVNDSEGNPNGQRVTKKGRKVVDSLAFQVQIRKFNGKK</sequence>
<organism evidence="4 5">
    <name type="scientific">Strigomonas culicis</name>
    <dbReference type="NCBI Taxonomy" id="28005"/>
    <lineage>
        <taxon>Eukaryota</taxon>
        <taxon>Discoba</taxon>
        <taxon>Euglenozoa</taxon>
        <taxon>Kinetoplastea</taxon>
        <taxon>Metakinetoplastina</taxon>
        <taxon>Trypanosomatida</taxon>
        <taxon>Trypanosomatidae</taxon>
        <taxon>Strigomonadinae</taxon>
        <taxon>Strigomonas</taxon>
    </lineage>
</organism>
<evidence type="ECO:0000256" key="3">
    <source>
        <dbReference type="ARBA" id="ARBA00023274"/>
    </source>
</evidence>
<dbReference type="GO" id="GO:0003723">
    <property type="term" value="F:RNA binding"/>
    <property type="evidence" value="ECO:0007669"/>
    <property type="project" value="TreeGrafter"/>
</dbReference>
<dbReference type="SMART" id="SM01413">
    <property type="entry name" value="Ribosomal_S19e"/>
    <property type="match status" value="1"/>
</dbReference>
<dbReference type="PANTHER" id="PTHR11710">
    <property type="entry name" value="40S RIBOSOMAL PROTEIN S19"/>
    <property type="match status" value="1"/>
</dbReference>
<keyword evidence="2 4" id="KW-0689">Ribosomal protein</keyword>
<dbReference type="OrthoDB" id="428974at2759"/>
<evidence type="ECO:0000256" key="1">
    <source>
        <dbReference type="ARBA" id="ARBA00010014"/>
    </source>
</evidence>
<dbReference type="SUPFAM" id="SSF46785">
    <property type="entry name" value="Winged helix' DNA-binding domain"/>
    <property type="match status" value="1"/>
</dbReference>
<dbReference type="InterPro" id="IPR036390">
    <property type="entry name" value="WH_DNA-bd_sf"/>
</dbReference>
<dbReference type="InterPro" id="IPR001266">
    <property type="entry name" value="Ribosomal_eS19"/>
</dbReference>
<dbReference type="Gene3D" id="1.10.10.10">
    <property type="entry name" value="Winged helix-like DNA-binding domain superfamily/Winged helix DNA-binding domain"/>
    <property type="match status" value="1"/>
</dbReference>
<dbReference type="PANTHER" id="PTHR11710:SF0">
    <property type="entry name" value="40S RIBOSOMAL PROTEIN S19"/>
    <property type="match status" value="1"/>
</dbReference>
<dbReference type="InterPro" id="IPR036388">
    <property type="entry name" value="WH-like_DNA-bd_sf"/>
</dbReference>
<dbReference type="GO" id="GO:0006412">
    <property type="term" value="P:translation"/>
    <property type="evidence" value="ECO:0007669"/>
    <property type="project" value="InterPro"/>
</dbReference>
<keyword evidence="5" id="KW-1185">Reference proteome</keyword>
<dbReference type="FunFam" id="1.10.10.10:FF:000118">
    <property type="entry name" value="40S ribosomal protein S19"/>
    <property type="match status" value="1"/>
</dbReference>
<evidence type="ECO:0000313" key="5">
    <source>
        <dbReference type="Proteomes" id="UP000015354"/>
    </source>
</evidence>
<accession>S9UMJ0</accession>
<evidence type="ECO:0000313" key="4">
    <source>
        <dbReference type="EMBL" id="EPY30128.1"/>
    </source>
</evidence>
<name>S9UMJ0_9TRYP</name>
<evidence type="ECO:0000256" key="2">
    <source>
        <dbReference type="ARBA" id="ARBA00022980"/>
    </source>
</evidence>
<protein>
    <submittedName>
        <fullName evidence="4">Small subunit ribosomal protein S19e</fullName>
    </submittedName>
</protein>
<dbReference type="Proteomes" id="UP000015354">
    <property type="component" value="Unassembled WGS sequence"/>
</dbReference>
<proteinExistence type="inferred from homology"/>
<comment type="similarity">
    <text evidence="1">Belongs to the eukaryotic ribosomal protein eS19 family.</text>
</comment>
<dbReference type="AlphaFoldDB" id="S9UMJ0"/>